<dbReference type="STRING" id="1679170.AC625_22900"/>
<gene>
    <name evidence="1" type="ORF">AC625_22900</name>
</gene>
<evidence type="ECO:0000313" key="2">
    <source>
        <dbReference type="Proteomes" id="UP000037146"/>
    </source>
</evidence>
<proteinExistence type="predicted"/>
<dbReference type="EMBL" id="LFZW01000001">
    <property type="protein sequence ID" value="KMY52026.1"/>
    <property type="molecule type" value="Genomic_DNA"/>
</dbReference>
<accession>A0A0K9GZJ6</accession>
<sequence>MRDVLKVPISHSEALIIACDNSGGIGMKEKDVVKVPYEVTAYYSFRVAVMECMAAGAKPIAVALQNFCGEVAWDDICSGVLAGQKELGLDIPITGSTESNLPLVQSALGIIVIGKLNGSVEINRMRKVAIIGTPLVGHEVIEKADRIAPLSMFKAVCEYEDVVVLPVGSKGIAYEWRKLSDTEIPASLRSQVNFETSAGPSTCFLISYPDHLEAELRKLAGLYFVG</sequence>
<name>A0A0K9GZJ6_9BACI</name>
<evidence type="ECO:0000313" key="1">
    <source>
        <dbReference type="EMBL" id="KMY52026.1"/>
    </source>
</evidence>
<dbReference type="AlphaFoldDB" id="A0A0K9GZJ6"/>
<protein>
    <recommendedName>
        <fullName evidence="3">ATP-binding protein</fullName>
    </recommendedName>
</protein>
<organism evidence="1 2">
    <name type="scientific">Peribacillus loiseleuriae</name>
    <dbReference type="NCBI Taxonomy" id="1679170"/>
    <lineage>
        <taxon>Bacteria</taxon>
        <taxon>Bacillati</taxon>
        <taxon>Bacillota</taxon>
        <taxon>Bacilli</taxon>
        <taxon>Bacillales</taxon>
        <taxon>Bacillaceae</taxon>
        <taxon>Peribacillus</taxon>
    </lineage>
</organism>
<evidence type="ECO:0008006" key="3">
    <source>
        <dbReference type="Google" id="ProtNLM"/>
    </source>
</evidence>
<comment type="caution">
    <text evidence="1">The sequence shown here is derived from an EMBL/GenBank/DDBJ whole genome shotgun (WGS) entry which is preliminary data.</text>
</comment>
<dbReference type="OrthoDB" id="9805740at2"/>
<dbReference type="PATRIC" id="fig|1679170.3.peg.5160"/>
<reference evidence="2" key="1">
    <citation type="submission" date="2015-07" db="EMBL/GenBank/DDBJ databases">
        <title>Genome sequencing project for genomic taxonomy and phylogenomics of Bacillus-like bacteria.</title>
        <authorList>
            <person name="Liu B."/>
            <person name="Wang J."/>
            <person name="Zhu Y."/>
            <person name="Liu G."/>
            <person name="Chen Q."/>
            <person name="Chen Z."/>
            <person name="Lan J."/>
            <person name="Che J."/>
            <person name="Ge C."/>
            <person name="Shi H."/>
            <person name="Pan Z."/>
            <person name="Liu X."/>
        </authorList>
    </citation>
    <scope>NUCLEOTIDE SEQUENCE [LARGE SCALE GENOMIC DNA]</scope>
    <source>
        <strain evidence="2">FJAT-27997</strain>
    </source>
</reference>
<keyword evidence="2" id="KW-1185">Reference proteome</keyword>
<dbReference type="Proteomes" id="UP000037146">
    <property type="component" value="Unassembled WGS sequence"/>
</dbReference>